<dbReference type="AlphaFoldDB" id="A0AAE0FSW1"/>
<dbReference type="Gene3D" id="3.90.660.10">
    <property type="match status" value="1"/>
</dbReference>
<evidence type="ECO:0000313" key="2">
    <source>
        <dbReference type="Proteomes" id="UP001190700"/>
    </source>
</evidence>
<evidence type="ECO:0008006" key="3">
    <source>
        <dbReference type="Google" id="ProtNLM"/>
    </source>
</evidence>
<accession>A0AAE0FSW1</accession>
<dbReference type="PANTHER" id="PTHR16128">
    <property type="entry name" value="FAD/NAD(P)-BINDING OXIDOREDUCTASE FAMILY PROTEIN"/>
    <property type="match status" value="1"/>
</dbReference>
<keyword evidence="2" id="KW-1185">Reference proteome</keyword>
<protein>
    <recommendedName>
        <fullName evidence="3">Amine oxidase domain-containing protein</fullName>
    </recommendedName>
</protein>
<dbReference type="EMBL" id="LGRX02014040">
    <property type="protein sequence ID" value="KAK3265269.1"/>
    <property type="molecule type" value="Genomic_DNA"/>
</dbReference>
<organism evidence="1 2">
    <name type="scientific">Cymbomonas tetramitiformis</name>
    <dbReference type="NCBI Taxonomy" id="36881"/>
    <lineage>
        <taxon>Eukaryota</taxon>
        <taxon>Viridiplantae</taxon>
        <taxon>Chlorophyta</taxon>
        <taxon>Pyramimonadophyceae</taxon>
        <taxon>Pyramimonadales</taxon>
        <taxon>Pyramimonadaceae</taxon>
        <taxon>Cymbomonas</taxon>
    </lineage>
</organism>
<dbReference type="Gene3D" id="3.50.50.60">
    <property type="entry name" value="FAD/NAD(P)-binding domain"/>
    <property type="match status" value="1"/>
</dbReference>
<dbReference type="SUPFAM" id="SSF51905">
    <property type="entry name" value="FAD/NAD(P)-binding domain"/>
    <property type="match status" value="1"/>
</dbReference>
<sequence length="331" mass="36071">MVSLLKEWEAAGIVAPWRGRFGNYDCELRRFFLRTDPLDECDRYVGIPGMDAICNHLVAVEGVDLVTSVSAQHAKQDAMGKWALTLDNDQVHVGFDIAVVSDMEIVEKRFAIQTSGLPENRALNLAIPEVGEEVGQILTTSCFVVMFALDEPLQSMMFSKASVLNSDVIATLLRDSSKPGRATDGKECWVIHSTTEYAGRAILEHGGASGNTLDQNSEEGQAMLTAVANEMLGKLRAVLPEGVVMPKVVYSSAYLWSSAFKDRDTGHQGMPGQRQARRSRYMSFREPKGVLSDENFKIVCCGDWLGANSRNGCEDAAISGILAAKSIAGML</sequence>
<dbReference type="PANTHER" id="PTHR16128:SF5">
    <property type="entry name" value="FAD_NAD(P)-BINDING OXIDOREDUCTASE FAMILY PROTEIN"/>
    <property type="match status" value="1"/>
</dbReference>
<reference evidence="1 2" key="1">
    <citation type="journal article" date="2015" name="Genome Biol. Evol.">
        <title>Comparative Genomics of a Bacterivorous Green Alga Reveals Evolutionary Causalities and Consequences of Phago-Mixotrophic Mode of Nutrition.</title>
        <authorList>
            <person name="Burns J.A."/>
            <person name="Paasch A."/>
            <person name="Narechania A."/>
            <person name="Kim E."/>
        </authorList>
    </citation>
    <scope>NUCLEOTIDE SEQUENCE [LARGE SCALE GENOMIC DNA]</scope>
    <source>
        <strain evidence="1 2">PLY_AMNH</strain>
    </source>
</reference>
<dbReference type="Proteomes" id="UP001190700">
    <property type="component" value="Unassembled WGS sequence"/>
</dbReference>
<evidence type="ECO:0000313" key="1">
    <source>
        <dbReference type="EMBL" id="KAK3265269.1"/>
    </source>
</evidence>
<gene>
    <name evidence="1" type="ORF">CYMTET_26034</name>
</gene>
<name>A0AAE0FSW1_9CHLO</name>
<proteinExistence type="predicted"/>
<comment type="caution">
    <text evidence="1">The sequence shown here is derived from an EMBL/GenBank/DDBJ whole genome shotgun (WGS) entry which is preliminary data.</text>
</comment>
<dbReference type="InterPro" id="IPR036188">
    <property type="entry name" value="FAD/NAD-bd_sf"/>
</dbReference>